<dbReference type="GeneID" id="77935760"/>
<name>A0AAE7SR93_9CAUD</name>
<protein>
    <submittedName>
        <fullName evidence="1">Uncharacterized protein</fullName>
    </submittedName>
</protein>
<reference evidence="1" key="1">
    <citation type="submission" date="2021-06" db="EMBL/GenBank/DDBJ databases">
        <authorList>
            <person name="Sundaramoorthy N.S."/>
            <person name="Nagarajan S."/>
        </authorList>
    </citation>
    <scope>NUCLEOTIDE SEQUENCE</scope>
</reference>
<dbReference type="Proteomes" id="UP000828021">
    <property type="component" value="Segment"/>
</dbReference>
<sequence length="53" mass="6075">MKTNIGSYELWVNFQCVYSGSLDKCLALQRLYLIELPKAKCCIYKLTADLVTI</sequence>
<accession>A0AAE7SR93</accession>
<evidence type="ECO:0000313" key="2">
    <source>
        <dbReference type="Proteomes" id="UP000828021"/>
    </source>
</evidence>
<dbReference type="EMBL" id="MZ394712">
    <property type="protein sequence ID" value="QXV71850.1"/>
    <property type="molecule type" value="Genomic_DNA"/>
</dbReference>
<proteinExistence type="predicted"/>
<evidence type="ECO:0000313" key="1">
    <source>
        <dbReference type="EMBL" id="QXV71850.1"/>
    </source>
</evidence>
<dbReference type="KEGG" id="vg:77935760"/>
<organism evidence="1 2">
    <name type="scientific">Escherichia phage U1G</name>
    <dbReference type="NCBI Taxonomy" id="2853091"/>
    <lineage>
        <taxon>Viruses</taxon>
        <taxon>Duplodnaviria</taxon>
        <taxon>Heunggongvirae</taxon>
        <taxon>Uroviricota</taxon>
        <taxon>Caudoviricetes</taxon>
        <taxon>Schitoviridae</taxon>
        <taxon>Enquatrovirinae</taxon>
        <taxon>Gamaleyavirus</taxon>
        <taxon>Gamaleyavirus U1g</taxon>
    </lineage>
</organism>
<keyword evidence="2" id="KW-1185">Reference proteome</keyword>
<dbReference type="RefSeq" id="YP_010659774.1">
    <property type="nucleotide sequence ID" value="NC_070872.1"/>
</dbReference>